<protein>
    <submittedName>
        <fullName evidence="2">HEPN domain protein</fullName>
    </submittedName>
</protein>
<dbReference type="SMART" id="SM00748">
    <property type="entry name" value="HEPN"/>
    <property type="match status" value="1"/>
</dbReference>
<feature type="domain" description="HEPN" evidence="1">
    <location>
        <begin position="9"/>
        <end position="118"/>
    </location>
</feature>
<dbReference type="RefSeq" id="WP_106006070.1">
    <property type="nucleotide sequence ID" value="NZ_CP136418.1"/>
</dbReference>
<proteinExistence type="predicted"/>
<dbReference type="InterPro" id="IPR007842">
    <property type="entry name" value="HEPN_dom"/>
</dbReference>
<dbReference type="SUPFAM" id="SSF81593">
    <property type="entry name" value="Nucleotidyltransferase substrate binding subunit/domain"/>
    <property type="match status" value="1"/>
</dbReference>
<gene>
    <name evidence="2" type="ORF">MOHU_21380</name>
</gene>
<dbReference type="Gene3D" id="1.20.120.330">
    <property type="entry name" value="Nucleotidyltransferases domain 2"/>
    <property type="match status" value="1"/>
</dbReference>
<comment type="caution">
    <text evidence="2">The sequence shown here is derived from an EMBL/GenBank/DDBJ whole genome shotgun (WGS) entry which is preliminary data.</text>
</comment>
<accession>A0A2T0AMG6</accession>
<dbReference type="Proteomes" id="UP000238415">
    <property type="component" value="Unassembled WGS sequence"/>
</dbReference>
<dbReference type="PROSITE" id="PS50910">
    <property type="entry name" value="HEPN"/>
    <property type="match status" value="1"/>
</dbReference>
<dbReference type="AlphaFoldDB" id="A0A2T0AMG6"/>
<evidence type="ECO:0000313" key="3">
    <source>
        <dbReference type="Proteomes" id="UP000238415"/>
    </source>
</evidence>
<keyword evidence="3" id="KW-1185">Reference proteome</keyword>
<organism evidence="2 3">
    <name type="scientific">Neomoorella humiferrea</name>
    <dbReference type="NCBI Taxonomy" id="676965"/>
    <lineage>
        <taxon>Bacteria</taxon>
        <taxon>Bacillati</taxon>
        <taxon>Bacillota</taxon>
        <taxon>Clostridia</taxon>
        <taxon>Neomoorellales</taxon>
        <taxon>Neomoorellaceae</taxon>
        <taxon>Neomoorella</taxon>
    </lineage>
</organism>
<dbReference type="EMBL" id="PVXM01000050">
    <property type="protein sequence ID" value="PRR69882.1"/>
    <property type="molecule type" value="Genomic_DNA"/>
</dbReference>
<dbReference type="Pfam" id="PF05168">
    <property type="entry name" value="HEPN"/>
    <property type="match status" value="1"/>
</dbReference>
<sequence>MIPEALEWLEQAEYDFSTAEAMFKARKYIYSIFMGQLALEKALKAIIVQKTGQAPPKTHKLVYLAEIAQLTMVEDHLKFLGILDAIGPNTRYPKDLEAALKAYSRKVAKEYLAKTREVLECLKSNPILTS</sequence>
<name>A0A2T0AMG6_9FIRM</name>
<dbReference type="OrthoDB" id="9808176at2"/>
<reference evidence="2 3" key="1">
    <citation type="submission" date="2018-03" db="EMBL/GenBank/DDBJ databases">
        <title>Genome sequence of Moorella humiferrea DSM 23265.</title>
        <authorList>
            <person name="Poehlein A."/>
            <person name="Daniel R."/>
        </authorList>
    </citation>
    <scope>NUCLEOTIDE SEQUENCE [LARGE SCALE GENOMIC DNA]</scope>
    <source>
        <strain evidence="2 3">DSM 23265</strain>
    </source>
</reference>
<evidence type="ECO:0000259" key="1">
    <source>
        <dbReference type="PROSITE" id="PS50910"/>
    </source>
</evidence>
<evidence type="ECO:0000313" key="2">
    <source>
        <dbReference type="EMBL" id="PRR69882.1"/>
    </source>
</evidence>